<feature type="domain" description="Metallo-beta-lactamase" evidence="5">
    <location>
        <begin position="57"/>
        <end position="277"/>
    </location>
</feature>
<comment type="caution">
    <text evidence="6">The sequence shown here is derived from an EMBL/GenBank/DDBJ whole genome shotgun (WGS) entry which is preliminary data.</text>
</comment>
<keyword evidence="4" id="KW-0862">Zinc</keyword>
<dbReference type="STRING" id="863227.GCA_000373005_04228"/>
<evidence type="ECO:0000256" key="2">
    <source>
        <dbReference type="ARBA" id="ARBA00022723"/>
    </source>
</evidence>
<dbReference type="GO" id="GO:0046872">
    <property type="term" value="F:metal ion binding"/>
    <property type="evidence" value="ECO:0007669"/>
    <property type="project" value="UniProtKB-KW"/>
</dbReference>
<dbReference type="PANTHER" id="PTHR42978">
    <property type="entry name" value="QUORUM-QUENCHING LACTONASE YTNP-RELATED-RELATED"/>
    <property type="match status" value="1"/>
</dbReference>
<dbReference type="Proteomes" id="UP000235777">
    <property type="component" value="Unassembled WGS sequence"/>
</dbReference>
<keyword evidence="7" id="KW-1185">Reference proteome</keyword>
<gene>
    <name evidence="6" type="ORF">C0Z20_30405</name>
</gene>
<dbReference type="SMART" id="SM00849">
    <property type="entry name" value="Lactamase_B"/>
    <property type="match status" value="1"/>
</dbReference>
<keyword evidence="3 6" id="KW-0378">Hydrolase</keyword>
<dbReference type="SUPFAM" id="SSF56281">
    <property type="entry name" value="Metallo-hydrolase/oxidoreductase"/>
    <property type="match status" value="1"/>
</dbReference>
<evidence type="ECO:0000313" key="6">
    <source>
        <dbReference type="EMBL" id="PMS30120.1"/>
    </source>
</evidence>
<proteinExistence type="inferred from homology"/>
<evidence type="ECO:0000256" key="4">
    <source>
        <dbReference type="ARBA" id="ARBA00022833"/>
    </source>
</evidence>
<evidence type="ECO:0000313" key="7">
    <source>
        <dbReference type="Proteomes" id="UP000235777"/>
    </source>
</evidence>
<dbReference type="CDD" id="cd16277">
    <property type="entry name" value="metallo-hydrolase-like_MBL-fold"/>
    <property type="match status" value="1"/>
</dbReference>
<protein>
    <submittedName>
        <fullName evidence="6">MBL fold metallo-hydrolase</fullName>
    </submittedName>
</protein>
<dbReference type="PANTHER" id="PTHR42978:SF6">
    <property type="entry name" value="QUORUM-QUENCHING LACTONASE YTNP-RELATED"/>
    <property type="match status" value="1"/>
</dbReference>
<evidence type="ECO:0000256" key="1">
    <source>
        <dbReference type="ARBA" id="ARBA00007749"/>
    </source>
</evidence>
<evidence type="ECO:0000256" key="3">
    <source>
        <dbReference type="ARBA" id="ARBA00022801"/>
    </source>
</evidence>
<evidence type="ECO:0000259" key="5">
    <source>
        <dbReference type="SMART" id="SM00849"/>
    </source>
</evidence>
<dbReference type="AlphaFoldDB" id="A0A2N7WL28"/>
<dbReference type="InterPro" id="IPR051013">
    <property type="entry name" value="MBL_superfamily_lactonases"/>
</dbReference>
<organism evidence="6 7">
    <name type="scientific">Trinickia symbiotica</name>
    <dbReference type="NCBI Taxonomy" id="863227"/>
    <lineage>
        <taxon>Bacteria</taxon>
        <taxon>Pseudomonadati</taxon>
        <taxon>Pseudomonadota</taxon>
        <taxon>Betaproteobacteria</taxon>
        <taxon>Burkholderiales</taxon>
        <taxon>Burkholderiaceae</taxon>
        <taxon>Trinickia</taxon>
    </lineage>
</organism>
<comment type="similarity">
    <text evidence="1">Belongs to the metallo-beta-lactamase superfamily.</text>
</comment>
<dbReference type="Gene3D" id="3.60.15.10">
    <property type="entry name" value="Ribonuclease Z/Hydroxyacylglutathione hydrolase-like"/>
    <property type="match status" value="1"/>
</dbReference>
<sequence>MAWRVGEVTITRITESEPEISLADDLGFWPDATADAVNAIQWLRPHFVTPKGDLRLSFHSLLVETPKTRVVVDTCVGNDKTRHMPAWNQMHSDYLEKFAEAGWTRESVRGVLCTHMHVDHVGWNTMWVDGRWVPTFPNARYYFSRQEYEFWTNKAGPYHEQLPDSLRETMESSALLVDSVMPVVDAGLVEFVESDHIISPEIRLLPTPGHSPGHVSILIESRGQRAVITGDMAHHPMQIACPAWSTVLDTDPVQARKTRFDFYERFVDTPTLVIGTHFAAPTAGRIVRDGETYRLAV</sequence>
<reference evidence="6 7" key="1">
    <citation type="submission" date="2018-01" db="EMBL/GenBank/DDBJ databases">
        <title>Whole genome analyses suggest that Burkholderia sensu lato contains two further novel genera in the rhizoxinica-symbiotica group Mycetohabitans gen. nov., and Trinickia gen. nov.: implications for the evolution of diazotrophy and nodulation in the Burkholderiaceae.</title>
        <authorList>
            <person name="Estrada-de los Santos P."/>
            <person name="Palmer M."/>
            <person name="Chavez-Ramirez B."/>
            <person name="Beukes C."/>
            <person name="Steenkamp E.T."/>
            <person name="Hirsch A.M."/>
            <person name="Manyaka P."/>
            <person name="Maluk M."/>
            <person name="Lafos M."/>
            <person name="Crook M."/>
            <person name="Gross E."/>
            <person name="Simon M.F."/>
            <person name="Bueno dos Reis Junior F."/>
            <person name="Poole P.S."/>
            <person name="Venter S.N."/>
            <person name="James E.K."/>
        </authorList>
    </citation>
    <scope>NUCLEOTIDE SEQUENCE [LARGE SCALE GENOMIC DNA]</scope>
    <source>
        <strain evidence="6 7">JPY 581</strain>
    </source>
</reference>
<dbReference type="OrthoDB" id="5443440at2"/>
<dbReference type="Pfam" id="PF00753">
    <property type="entry name" value="Lactamase_B"/>
    <property type="match status" value="1"/>
</dbReference>
<dbReference type="InterPro" id="IPR036866">
    <property type="entry name" value="RibonucZ/Hydroxyglut_hydro"/>
</dbReference>
<name>A0A2N7WL28_9BURK</name>
<accession>A0A2N7WL28</accession>
<dbReference type="InterPro" id="IPR001279">
    <property type="entry name" value="Metallo-B-lactamas"/>
</dbReference>
<dbReference type="EMBL" id="PNYC01000035">
    <property type="protein sequence ID" value="PMS30120.1"/>
    <property type="molecule type" value="Genomic_DNA"/>
</dbReference>
<dbReference type="GO" id="GO:0016787">
    <property type="term" value="F:hydrolase activity"/>
    <property type="evidence" value="ECO:0007669"/>
    <property type="project" value="UniProtKB-KW"/>
</dbReference>
<keyword evidence="2" id="KW-0479">Metal-binding</keyword>